<evidence type="ECO:0000313" key="4">
    <source>
        <dbReference type="Proteomes" id="UP000199421"/>
    </source>
</evidence>
<dbReference type="PROSITE" id="PS50206">
    <property type="entry name" value="RHODANESE_3"/>
    <property type="match status" value="1"/>
</dbReference>
<dbReference type="Pfam" id="PF00085">
    <property type="entry name" value="Thioredoxin"/>
    <property type="match status" value="1"/>
</dbReference>
<dbReference type="GO" id="GO:0016740">
    <property type="term" value="F:transferase activity"/>
    <property type="evidence" value="ECO:0007669"/>
    <property type="project" value="UniProtKB-KW"/>
</dbReference>
<dbReference type="GO" id="GO:0015035">
    <property type="term" value="F:protein-disulfide reductase activity"/>
    <property type="evidence" value="ECO:0007669"/>
    <property type="project" value="TreeGrafter"/>
</dbReference>
<dbReference type="SMART" id="SM00450">
    <property type="entry name" value="RHOD"/>
    <property type="match status" value="1"/>
</dbReference>
<dbReference type="InterPro" id="IPR036249">
    <property type="entry name" value="Thioredoxin-like_sf"/>
</dbReference>
<dbReference type="SUPFAM" id="SSF52833">
    <property type="entry name" value="Thioredoxin-like"/>
    <property type="match status" value="1"/>
</dbReference>
<dbReference type="EMBL" id="FOAF01000011">
    <property type="protein sequence ID" value="SEM36505.1"/>
    <property type="molecule type" value="Genomic_DNA"/>
</dbReference>
<organism evidence="3 4">
    <name type="scientific">Olivibacter domesticus</name>
    <name type="common">Pseudosphingobacterium domesticum</name>
    <dbReference type="NCBI Taxonomy" id="407022"/>
    <lineage>
        <taxon>Bacteria</taxon>
        <taxon>Pseudomonadati</taxon>
        <taxon>Bacteroidota</taxon>
        <taxon>Sphingobacteriia</taxon>
        <taxon>Sphingobacteriales</taxon>
        <taxon>Sphingobacteriaceae</taxon>
        <taxon>Olivibacter</taxon>
    </lineage>
</organism>
<dbReference type="Gene3D" id="3.40.30.10">
    <property type="entry name" value="Glutaredoxin"/>
    <property type="match status" value="1"/>
</dbReference>
<dbReference type="PROSITE" id="PS51352">
    <property type="entry name" value="THIOREDOXIN_2"/>
    <property type="match status" value="1"/>
</dbReference>
<keyword evidence="4" id="KW-1185">Reference proteome</keyword>
<accession>A0A1H7XS59</accession>
<dbReference type="GO" id="GO:0005829">
    <property type="term" value="C:cytosol"/>
    <property type="evidence" value="ECO:0007669"/>
    <property type="project" value="TreeGrafter"/>
</dbReference>
<sequence>MKQFISLTLLLFTVGIVIAQERGVKLLPFETFEKKLLNAGAYAQILDARSEEEFIQNHVKGAQNVSDEKQFKSVLAQLKKSEPVFIYSIGNGRSAKLAATLRAQDFKEVYEFPGGLSKWIGEGKPVESTVGEGLSLAAFHDQITSEKLVLVDVSSRYCGGCKKLKPIVENVADENKDKFKLVNIEAYDNKQLTKELAVDALPTLILYKGKEVVWKKHGLSSKEEIIAQLNKHKI</sequence>
<dbReference type="Gene3D" id="3.40.250.10">
    <property type="entry name" value="Rhodanese-like domain"/>
    <property type="match status" value="1"/>
</dbReference>
<dbReference type="RefSeq" id="WP_093330839.1">
    <property type="nucleotide sequence ID" value="NZ_FOAF01000011.1"/>
</dbReference>
<dbReference type="SUPFAM" id="SSF52821">
    <property type="entry name" value="Rhodanese/Cell cycle control phosphatase"/>
    <property type="match status" value="1"/>
</dbReference>
<dbReference type="STRING" id="407022.SAMN05661044_04969"/>
<dbReference type="PANTHER" id="PTHR45663:SF11">
    <property type="entry name" value="GEO12009P1"/>
    <property type="match status" value="1"/>
</dbReference>
<dbReference type="InterPro" id="IPR013766">
    <property type="entry name" value="Thioredoxin_domain"/>
</dbReference>
<name>A0A1H7XS59_OLID1</name>
<dbReference type="Proteomes" id="UP000199421">
    <property type="component" value="Unassembled WGS sequence"/>
</dbReference>
<dbReference type="GO" id="GO:0045454">
    <property type="term" value="P:cell redox homeostasis"/>
    <property type="evidence" value="ECO:0007669"/>
    <property type="project" value="TreeGrafter"/>
</dbReference>
<dbReference type="OrthoDB" id="9808735at2"/>
<dbReference type="AlphaFoldDB" id="A0A1H7XS59"/>
<feature type="domain" description="Thioredoxin" evidence="2">
    <location>
        <begin position="106"/>
        <end position="234"/>
    </location>
</feature>
<evidence type="ECO:0000313" key="3">
    <source>
        <dbReference type="EMBL" id="SEM36505.1"/>
    </source>
</evidence>
<keyword evidence="3" id="KW-0808">Transferase</keyword>
<dbReference type="Pfam" id="PF00581">
    <property type="entry name" value="Rhodanese"/>
    <property type="match status" value="1"/>
</dbReference>
<proteinExistence type="predicted"/>
<evidence type="ECO:0000259" key="1">
    <source>
        <dbReference type="PROSITE" id="PS50206"/>
    </source>
</evidence>
<reference evidence="4" key="1">
    <citation type="submission" date="2016-10" db="EMBL/GenBank/DDBJ databases">
        <authorList>
            <person name="Varghese N."/>
            <person name="Submissions S."/>
        </authorList>
    </citation>
    <scope>NUCLEOTIDE SEQUENCE [LARGE SCALE GENOMIC DNA]</scope>
    <source>
        <strain evidence="4">DSM 18733</strain>
    </source>
</reference>
<gene>
    <name evidence="3" type="ORF">SAMN05661044_04969</name>
</gene>
<dbReference type="PANTHER" id="PTHR45663">
    <property type="entry name" value="GEO12009P1"/>
    <property type="match status" value="1"/>
</dbReference>
<dbReference type="InterPro" id="IPR036873">
    <property type="entry name" value="Rhodanese-like_dom_sf"/>
</dbReference>
<dbReference type="CDD" id="cd02947">
    <property type="entry name" value="TRX_family"/>
    <property type="match status" value="1"/>
</dbReference>
<dbReference type="InterPro" id="IPR001763">
    <property type="entry name" value="Rhodanese-like_dom"/>
</dbReference>
<dbReference type="CDD" id="cd00158">
    <property type="entry name" value="RHOD"/>
    <property type="match status" value="1"/>
</dbReference>
<feature type="domain" description="Rhodanese" evidence="1">
    <location>
        <begin position="43"/>
        <end position="128"/>
    </location>
</feature>
<protein>
    <submittedName>
        <fullName evidence="3">Rhodanese-related sulfurtransferase</fullName>
    </submittedName>
</protein>
<evidence type="ECO:0000259" key="2">
    <source>
        <dbReference type="PROSITE" id="PS51352"/>
    </source>
</evidence>